<name>A0A383TZ75_9FLAO</name>
<dbReference type="RefSeq" id="WP_119059300.1">
    <property type="nucleotide sequence ID" value="NZ_UNSC01000003.1"/>
</dbReference>
<dbReference type="EMBL" id="UNSC01000003">
    <property type="protein sequence ID" value="SZD72530.1"/>
    <property type="molecule type" value="Genomic_DNA"/>
</dbReference>
<dbReference type="Gene3D" id="3.10.310.30">
    <property type="match status" value="1"/>
</dbReference>
<gene>
    <name evidence="3" type="primary">nrnA</name>
    <name evidence="3" type="ORF">SAMEA104719789_00979</name>
</gene>
<organism evidence="3 4">
    <name type="scientific">Candidatus Ornithobacterium hominis</name>
    <dbReference type="NCBI Taxonomy" id="2497989"/>
    <lineage>
        <taxon>Bacteria</taxon>
        <taxon>Pseudomonadati</taxon>
        <taxon>Bacteroidota</taxon>
        <taxon>Flavobacteriia</taxon>
        <taxon>Flavobacteriales</taxon>
        <taxon>Weeksellaceae</taxon>
        <taxon>Ornithobacterium</taxon>
    </lineage>
</organism>
<keyword evidence="4" id="KW-1185">Reference proteome</keyword>
<dbReference type="InterPro" id="IPR038763">
    <property type="entry name" value="DHH_sf"/>
</dbReference>
<evidence type="ECO:0000313" key="3">
    <source>
        <dbReference type="EMBL" id="SZD72530.1"/>
    </source>
</evidence>
<dbReference type="PANTHER" id="PTHR47618:SF1">
    <property type="entry name" value="BIFUNCTIONAL OLIGORIBONUCLEASE AND PAP PHOSPHATASE NRNA"/>
    <property type="match status" value="1"/>
</dbReference>
<evidence type="ECO:0000313" key="4">
    <source>
        <dbReference type="Proteomes" id="UP000262142"/>
    </source>
</evidence>
<accession>A0A383TZ75</accession>
<dbReference type="InterPro" id="IPR051319">
    <property type="entry name" value="Oligoribo/pAp-PDE_c-di-AMP_PDE"/>
</dbReference>
<sequence>MLLNPQEVKKVKSALSEAEKIVIIPHKNPDGDAVGSCFALKILLNDLGMNAEIVSPNDIPIFLKFLPGINDFINAEKELDFAQEKISEADILFLLDFNDAARIDQLEKCVKFSKALKILIDHHQQPQTFDMMFSRPDLPATCELIYHFIKALGWQENITPEIATYLMTGILTDTGNFRYSSVKQSTFQAAGELTALGANAYQIQDKILDNVSPRRYALLSVFLQNMLYLPELRTSIFTMSREELKRNNFEKGDTDGFVNYGLSIANNVLSIYLSEDTQKDMVKISFRSKNTFDVSEFTRNHFEGGGHVNAAGGKSDLSLEETKEKILRLLENYKDELQAVEL</sequence>
<evidence type="ECO:0000259" key="1">
    <source>
        <dbReference type="Pfam" id="PF01368"/>
    </source>
</evidence>
<feature type="domain" description="DHHA1" evidence="2">
    <location>
        <begin position="247"/>
        <end position="333"/>
    </location>
</feature>
<dbReference type="PANTHER" id="PTHR47618">
    <property type="entry name" value="BIFUNCTIONAL OLIGORIBONUCLEASE AND PAP PHOSPHATASE NRNA"/>
    <property type="match status" value="1"/>
</dbReference>
<proteinExistence type="predicted"/>
<dbReference type="GO" id="GO:0016787">
    <property type="term" value="F:hydrolase activity"/>
    <property type="evidence" value="ECO:0007669"/>
    <property type="project" value="UniProtKB-KW"/>
</dbReference>
<dbReference type="EC" id="3.1.-.-" evidence="3"/>
<evidence type="ECO:0000259" key="2">
    <source>
        <dbReference type="Pfam" id="PF02272"/>
    </source>
</evidence>
<dbReference type="InterPro" id="IPR003156">
    <property type="entry name" value="DHHA1_dom"/>
</dbReference>
<keyword evidence="3" id="KW-0378">Hydrolase</keyword>
<reference evidence="3 4" key="1">
    <citation type="submission" date="2018-09" db="EMBL/GenBank/DDBJ databases">
        <authorList>
            <consortium name="Pathogen Informatics"/>
        </authorList>
    </citation>
    <scope>NUCLEOTIDE SEQUENCE [LARGE SCALE GENOMIC DNA]</scope>
    <source>
        <strain evidence="3 4">OH-22767</strain>
    </source>
</reference>
<dbReference type="Pfam" id="PF02272">
    <property type="entry name" value="DHHA1"/>
    <property type="match status" value="1"/>
</dbReference>
<dbReference type="Pfam" id="PF01368">
    <property type="entry name" value="DHH"/>
    <property type="match status" value="1"/>
</dbReference>
<dbReference type="InterPro" id="IPR001667">
    <property type="entry name" value="DDH_dom"/>
</dbReference>
<feature type="domain" description="DDH" evidence="1">
    <location>
        <begin position="20"/>
        <end position="170"/>
    </location>
</feature>
<dbReference type="SUPFAM" id="SSF64182">
    <property type="entry name" value="DHH phosphoesterases"/>
    <property type="match status" value="1"/>
</dbReference>
<dbReference type="Proteomes" id="UP000262142">
    <property type="component" value="Unassembled WGS sequence"/>
</dbReference>
<dbReference type="Gene3D" id="3.90.1640.10">
    <property type="entry name" value="inorganic pyrophosphatase (n-terminal core)"/>
    <property type="match status" value="1"/>
</dbReference>
<dbReference type="GO" id="GO:0003676">
    <property type="term" value="F:nucleic acid binding"/>
    <property type="evidence" value="ECO:0007669"/>
    <property type="project" value="InterPro"/>
</dbReference>
<dbReference type="OrthoDB" id="9803668at2"/>
<protein>
    <submittedName>
        <fullName evidence="3">Bifunctional oligoribonuclease and PAP phosphatase nrnA</fullName>
        <ecNumber evidence="3">3.1.-.-</ecNumber>
    </submittedName>
</protein>
<dbReference type="AlphaFoldDB" id="A0A383TZ75"/>